<feature type="domain" description="BD-FAE-like" evidence="2">
    <location>
        <begin position="19"/>
        <end position="115"/>
    </location>
</feature>
<gene>
    <name evidence="3" type="ORF">TMUPMC115_1856</name>
</gene>
<name>A0A091C0R8_9ENTE</name>
<dbReference type="InterPro" id="IPR049492">
    <property type="entry name" value="BD-FAE-like_dom"/>
</dbReference>
<keyword evidence="1" id="KW-0378">Hydrolase</keyword>
<organism evidence="3 4">
    <name type="scientific">Tetragenococcus muriaticus PMC-11-5</name>
    <dbReference type="NCBI Taxonomy" id="1302649"/>
    <lineage>
        <taxon>Bacteria</taxon>
        <taxon>Bacillati</taxon>
        <taxon>Bacillota</taxon>
        <taxon>Bacilli</taxon>
        <taxon>Lactobacillales</taxon>
        <taxon>Enterococcaceae</taxon>
        <taxon>Tetragenococcus</taxon>
    </lineage>
</organism>
<dbReference type="AlphaFoldDB" id="A0A091C0R8"/>
<proteinExistence type="predicted"/>
<dbReference type="InterPro" id="IPR050300">
    <property type="entry name" value="GDXG_lipolytic_enzyme"/>
</dbReference>
<dbReference type="Gene3D" id="3.40.50.1820">
    <property type="entry name" value="alpha/beta hydrolase"/>
    <property type="match status" value="1"/>
</dbReference>
<accession>A0A091C0R8</accession>
<dbReference type="InterPro" id="IPR029058">
    <property type="entry name" value="AB_hydrolase_fold"/>
</dbReference>
<evidence type="ECO:0000313" key="4">
    <source>
        <dbReference type="Proteomes" id="UP000029380"/>
    </source>
</evidence>
<sequence>MDIKNVVLNEANDSSLTIYQSNTNVALPGIVIIAGGSYKKLQERDTERVALKFATQAFQAFVVNYPVENQKSYTAAKEAITQAFSYIVDHASQFQVDPSKLGIIGFSAGGQLAAAYSNQPDTLAQFTFLGYPVITPTLDEKMGVTSEDVSQLVSSATPPTFIWGAIDDQVTPFLDHIHVYAQALAKNNVSFEMHEFATGGHGMALANKWTSVVNKERMDEHMSRWFPLGIEWLQKMNEEN</sequence>
<dbReference type="PATRIC" id="fig|1302649.3.peg.1856"/>
<dbReference type="Pfam" id="PF20434">
    <property type="entry name" value="BD-FAE"/>
    <property type="match status" value="1"/>
</dbReference>
<comment type="caution">
    <text evidence="3">The sequence shown here is derived from an EMBL/GenBank/DDBJ whole genome shotgun (WGS) entry which is preliminary data.</text>
</comment>
<dbReference type="EMBL" id="JPVU01000199">
    <property type="protein sequence ID" value="KFN90549.1"/>
    <property type="molecule type" value="Genomic_DNA"/>
</dbReference>
<dbReference type="GO" id="GO:0016787">
    <property type="term" value="F:hydrolase activity"/>
    <property type="evidence" value="ECO:0007669"/>
    <property type="project" value="UniProtKB-KW"/>
</dbReference>
<dbReference type="OrthoDB" id="9794725at2"/>
<evidence type="ECO:0000313" key="3">
    <source>
        <dbReference type="EMBL" id="KFN90549.1"/>
    </source>
</evidence>
<dbReference type="PANTHER" id="PTHR48081:SF6">
    <property type="entry name" value="PEPTIDASE S9 PROLYL OLIGOPEPTIDASE CATALYTIC DOMAIN-CONTAINING PROTEIN"/>
    <property type="match status" value="1"/>
</dbReference>
<evidence type="ECO:0000259" key="2">
    <source>
        <dbReference type="Pfam" id="PF20434"/>
    </source>
</evidence>
<dbReference type="Proteomes" id="UP000029380">
    <property type="component" value="Unassembled WGS sequence"/>
</dbReference>
<dbReference type="PANTHER" id="PTHR48081">
    <property type="entry name" value="AB HYDROLASE SUPERFAMILY PROTEIN C4A8.06C"/>
    <property type="match status" value="1"/>
</dbReference>
<dbReference type="SUPFAM" id="SSF53474">
    <property type="entry name" value="alpha/beta-Hydrolases"/>
    <property type="match status" value="1"/>
</dbReference>
<dbReference type="RefSeq" id="WP_028790766.1">
    <property type="nucleotide sequence ID" value="NZ_JPVU01000199.1"/>
</dbReference>
<evidence type="ECO:0000256" key="1">
    <source>
        <dbReference type="ARBA" id="ARBA00022801"/>
    </source>
</evidence>
<reference evidence="3 4" key="1">
    <citation type="submission" date="2014-08" db="EMBL/GenBank/DDBJ databases">
        <title>Genome sequence of Tetragenococcus muriaticus.</title>
        <authorList>
            <person name="Chuea-nongthon C."/>
            <person name="Rodtong S."/>
            <person name="Yongsawatdigul J."/>
            <person name="Steele J.L."/>
            <person name="Liu X.-y."/>
            <person name="Speers J."/>
            <person name="Glasner J.D."/>
            <person name="Neeno-Eckwall E.C."/>
        </authorList>
    </citation>
    <scope>NUCLEOTIDE SEQUENCE [LARGE SCALE GENOMIC DNA]</scope>
    <source>
        <strain evidence="3 4">PMC-11-5</strain>
    </source>
</reference>
<protein>
    <submittedName>
        <fullName evidence="3">Acetyl esterase family enzyme</fullName>
    </submittedName>
</protein>